<evidence type="ECO:0000313" key="8">
    <source>
        <dbReference type="Proteomes" id="UP000278962"/>
    </source>
</evidence>
<keyword evidence="8" id="KW-1185">Reference proteome</keyword>
<feature type="compositionally biased region" description="Low complexity" evidence="4">
    <location>
        <begin position="1009"/>
        <end position="1027"/>
    </location>
</feature>
<dbReference type="PROSITE" id="PS50853">
    <property type="entry name" value="FN3"/>
    <property type="match status" value="1"/>
</dbReference>
<dbReference type="Gene3D" id="2.60.120.200">
    <property type="match status" value="3"/>
</dbReference>
<dbReference type="SMART" id="SM00060">
    <property type="entry name" value="FN3"/>
    <property type="match status" value="2"/>
</dbReference>
<feature type="region of interest" description="Disordered" evidence="4">
    <location>
        <begin position="1006"/>
        <end position="1027"/>
    </location>
</feature>
<dbReference type="InterPro" id="IPR013783">
    <property type="entry name" value="Ig-like_fold"/>
</dbReference>
<dbReference type="OrthoDB" id="2795102at2"/>
<dbReference type="SMART" id="SM00560">
    <property type="entry name" value="LamGL"/>
    <property type="match status" value="3"/>
</dbReference>
<gene>
    <name evidence="7" type="ORF">C8N24_3953</name>
</gene>
<name>A0A660LI50_9ACTN</name>
<evidence type="ECO:0000256" key="5">
    <source>
        <dbReference type="SAM" id="SignalP"/>
    </source>
</evidence>
<dbReference type="InterPro" id="IPR006558">
    <property type="entry name" value="LamG-like"/>
</dbReference>
<keyword evidence="2" id="KW-1015">Disulfide bond</keyword>
<dbReference type="PANTHER" id="PTHR32208:SF21">
    <property type="entry name" value="LOW QUALITY PROTEIN: ALDEHYDE OXIDASE GLOX-LIKE"/>
    <property type="match status" value="1"/>
</dbReference>
<keyword evidence="1 5" id="KW-0732">Signal</keyword>
<dbReference type="SUPFAM" id="SSF49899">
    <property type="entry name" value="Concanavalin A-like lectins/glucanases"/>
    <property type="match status" value="3"/>
</dbReference>
<dbReference type="GO" id="GO:0005975">
    <property type="term" value="P:carbohydrate metabolic process"/>
    <property type="evidence" value="ECO:0007669"/>
    <property type="project" value="UniProtKB-ARBA"/>
</dbReference>
<reference evidence="7 8" key="1">
    <citation type="submission" date="2018-10" db="EMBL/GenBank/DDBJ databases">
        <title>Genomic Encyclopedia of Archaeal and Bacterial Type Strains, Phase II (KMG-II): from individual species to whole genera.</title>
        <authorList>
            <person name="Goeker M."/>
        </authorList>
    </citation>
    <scope>NUCLEOTIDE SEQUENCE [LARGE SCALE GENOMIC DNA]</scope>
    <source>
        <strain evidence="7 8">DSM 14954</strain>
    </source>
</reference>
<feature type="signal peptide" evidence="5">
    <location>
        <begin position="1"/>
        <end position="25"/>
    </location>
</feature>
<dbReference type="CDD" id="cd02851">
    <property type="entry name" value="E_set_GO_C"/>
    <property type="match status" value="1"/>
</dbReference>
<protein>
    <submittedName>
        <fullName evidence="7">Glyoxal oxidase-like protein</fullName>
    </submittedName>
</protein>
<evidence type="ECO:0000259" key="6">
    <source>
        <dbReference type="PROSITE" id="PS50853"/>
    </source>
</evidence>
<evidence type="ECO:0000256" key="2">
    <source>
        <dbReference type="ARBA" id="ARBA00023157"/>
    </source>
</evidence>
<dbReference type="SUPFAM" id="SSF50965">
    <property type="entry name" value="Galactose oxidase, central domain"/>
    <property type="match status" value="1"/>
</dbReference>
<dbReference type="InterPro" id="IPR003961">
    <property type="entry name" value="FN3_dom"/>
</dbReference>
<dbReference type="InterPro" id="IPR011043">
    <property type="entry name" value="Gal_Oxase/kelch_b-propeller"/>
</dbReference>
<dbReference type="CDD" id="cd00063">
    <property type="entry name" value="FN3"/>
    <property type="match status" value="2"/>
</dbReference>
<proteinExistence type="predicted"/>
<dbReference type="InterPro" id="IPR015202">
    <property type="entry name" value="GO-like_E_set"/>
</dbReference>
<dbReference type="InterPro" id="IPR013320">
    <property type="entry name" value="ConA-like_dom_sf"/>
</dbReference>
<evidence type="ECO:0000256" key="4">
    <source>
        <dbReference type="SAM" id="MobiDB-lite"/>
    </source>
</evidence>
<dbReference type="GO" id="GO:0016798">
    <property type="term" value="F:hydrolase activity, acting on glycosyl bonds"/>
    <property type="evidence" value="ECO:0007669"/>
    <property type="project" value="UniProtKB-KW"/>
</dbReference>
<feature type="chain" id="PRO_5038598090" evidence="5">
    <location>
        <begin position="26"/>
        <end position="1418"/>
    </location>
</feature>
<accession>A0A660LI50</accession>
<sequence length="1418" mass="147197">MRKTWPLLPALLAVSVASLATPQLAAAQGGLVAAYGFDDSGSTTAGDSSGNGNAGTIVGGATRSAGRFGSALVLDGVNDRVRVADAGSVNLASGMTLEAWVNPSVSSGTRSVIVKERQVDASYGLFHASPSVPGIKVATDGRTTFAKGASALPLNAWSHLAATYDGATLRLFVNGVQVTTSTAAAGPMVPGPGPLSIGGTGLASQWFKGLIDEVRVYDRPLAAAEIQADMGRAVGLPGTPVPARKDVSGSWTAPQDWPLVAVHASMLSDGKVVAWDGFAEAVNSEHVWNPETNAFEEAPSGINLFCAGHALLPDGRLFVAGGHELAYVGLRDTRLYNPLTATWTAGPDMARGRWYPTTTTLPDGRVLIVSGDGITPNNDPFFVRPSDTIPEIYDPAGNTMVSLENAGRRMPLYPYMFVAPDGRVVDAGPDRTTRLLDTRTGAWSELTSRSPIEGGSAVMFRPGKILTTGAWTDTDQGAAPPITNRSAVLDLDQAVPAWRDVAPMKWARTYHTLTVLPDGDVLSVGGQARFLANSIADSPVLQPEIWHPETDTWTPMASSVRPRGYHNTSLLLPDGRVLLAGSGRLDGSLMANEKTAEIFSPPYLHKGPRPTITSAPGAMGYGDTIDVVSPEAADVTKVSLVRIGSVTHNFNMDQRWQQLSFTRAGDTLRIDAPTSANDAPPGVYYVFVINSAGVPSKAAIVSIAAEPQAPDTTAPSQTRDLAATGAVGSATLTWTAATDDVAVVRYNVHRSTDPDFVPGPANRVARVTQGTTYTDADLAGGTYHYRVTAEDPSGNVGAPSERATATVTAAAGPVPVAAYAFEEGTGTTVADTTGRGHTGTIRQATWTTGRNGGALSFDGVDDWVSINDAADLRLATALTIEAWVNPTKVDSWRTVVMKERTGDLAYALYSSGENRPSLYGTNGSVQTSSALPTNTWTHLAATYDGATLRFFVNGTQTASVAKTGALTASAGLLRLGGNAIWNEWFAGKLDDVRIYDKALTAAQIQSDMSTPAGTPAPADTTAPSAPGAVTATGALARVDLQWGAATDNVGVTRYQVHRSTTAGFTASSTTRIATVEAGLTYADTALAPGTYYYRVIAEDRAGNVGAPSAEASAVATGDTTAPTVALTAPAAGATVRDTITVTATAADDVGVAGVRFQLDGADLGAEDTSAPYSASWTTTTATAGQHVLTAIARDAAGNRTTAVAVPVTVDNSPPPGPAPIAAYGFEEGTGATIGDATGKGHTGTITEATWTTAGRNGKALSFDGVNDWVTIPDAADLRLVGAMTLEAWVYPTKVDGWRTAILKERPGDLSYALYSSGEQRPSVYATTGSATAPSALPVNTWSHLAATYDATTIRLYVNGAQVASAARANALAANTGALRLGGNNVWPEWFAGRLDDVRVYDKALTAAQIGADMGKPVG</sequence>
<dbReference type="InterPro" id="IPR014756">
    <property type="entry name" value="Ig_E-set"/>
</dbReference>
<dbReference type="Proteomes" id="UP000278962">
    <property type="component" value="Unassembled WGS sequence"/>
</dbReference>
<organism evidence="7 8">
    <name type="scientific">Solirubrobacter pauli</name>
    <dbReference type="NCBI Taxonomy" id="166793"/>
    <lineage>
        <taxon>Bacteria</taxon>
        <taxon>Bacillati</taxon>
        <taxon>Actinomycetota</taxon>
        <taxon>Thermoleophilia</taxon>
        <taxon>Solirubrobacterales</taxon>
        <taxon>Solirubrobacteraceae</taxon>
        <taxon>Solirubrobacter</taxon>
    </lineage>
</organism>
<dbReference type="InterPro" id="IPR036116">
    <property type="entry name" value="FN3_sf"/>
</dbReference>
<keyword evidence="3" id="KW-0326">Glycosidase</keyword>
<dbReference type="RefSeq" id="WP_121252770.1">
    <property type="nucleotide sequence ID" value="NZ_RBIL01000001.1"/>
</dbReference>
<dbReference type="SUPFAM" id="SSF49265">
    <property type="entry name" value="Fibronectin type III"/>
    <property type="match status" value="2"/>
</dbReference>
<dbReference type="Gene3D" id="2.130.10.80">
    <property type="entry name" value="Galactose oxidase/kelch, beta-propeller"/>
    <property type="match status" value="1"/>
</dbReference>
<dbReference type="EMBL" id="RBIL01000001">
    <property type="protein sequence ID" value="RKQ94076.1"/>
    <property type="molecule type" value="Genomic_DNA"/>
</dbReference>
<dbReference type="PANTHER" id="PTHR32208">
    <property type="entry name" value="SECRETED PROTEIN-RELATED"/>
    <property type="match status" value="1"/>
</dbReference>
<dbReference type="Gene3D" id="2.60.40.10">
    <property type="entry name" value="Immunoglobulins"/>
    <property type="match status" value="4"/>
</dbReference>
<dbReference type="SUPFAM" id="SSF81296">
    <property type="entry name" value="E set domains"/>
    <property type="match status" value="1"/>
</dbReference>
<comment type="caution">
    <text evidence="7">The sequence shown here is derived from an EMBL/GenBank/DDBJ whole genome shotgun (WGS) entry which is preliminary data.</text>
</comment>
<dbReference type="Pfam" id="PF09118">
    <property type="entry name" value="GO-like_E_set"/>
    <property type="match status" value="1"/>
</dbReference>
<dbReference type="Pfam" id="PF07250">
    <property type="entry name" value="Glyoxal_oxid_N"/>
    <property type="match status" value="1"/>
</dbReference>
<evidence type="ECO:0000256" key="1">
    <source>
        <dbReference type="ARBA" id="ARBA00022729"/>
    </source>
</evidence>
<dbReference type="Pfam" id="PF13385">
    <property type="entry name" value="Laminin_G_3"/>
    <property type="match status" value="3"/>
</dbReference>
<dbReference type="InterPro" id="IPR009880">
    <property type="entry name" value="Glyoxal_oxidase_N"/>
</dbReference>
<keyword evidence="3" id="KW-0378">Hydrolase</keyword>
<evidence type="ECO:0000313" key="7">
    <source>
        <dbReference type="EMBL" id="RKQ94076.1"/>
    </source>
</evidence>
<dbReference type="InterPro" id="IPR037293">
    <property type="entry name" value="Gal_Oxidase_central_sf"/>
</dbReference>
<dbReference type="Pfam" id="PF17957">
    <property type="entry name" value="Big_7"/>
    <property type="match status" value="1"/>
</dbReference>
<feature type="domain" description="Fibronectin type-III" evidence="6">
    <location>
        <begin position="714"/>
        <end position="811"/>
    </location>
</feature>
<evidence type="ECO:0000256" key="3">
    <source>
        <dbReference type="ARBA" id="ARBA00023295"/>
    </source>
</evidence>